<dbReference type="PANTHER" id="PTHR30121:SF6">
    <property type="entry name" value="SLR6007 PROTEIN"/>
    <property type="match status" value="1"/>
</dbReference>
<feature type="compositionally biased region" description="Basic and acidic residues" evidence="1">
    <location>
        <begin position="1451"/>
        <end position="1470"/>
    </location>
</feature>
<evidence type="ECO:0000256" key="1">
    <source>
        <dbReference type="SAM" id="MobiDB-lite"/>
    </source>
</evidence>
<proteinExistence type="predicted"/>
<evidence type="ECO:0000313" key="3">
    <source>
        <dbReference type="Proteomes" id="UP001161422"/>
    </source>
</evidence>
<gene>
    <name evidence="2" type="ORF">GCM10007895_23070</name>
</gene>
<reference evidence="2" key="1">
    <citation type="journal article" date="2014" name="Int. J. Syst. Evol. Microbiol.">
        <title>Complete genome sequence of Corynebacterium casei LMG S-19264T (=DSM 44701T), isolated from a smear-ripened cheese.</title>
        <authorList>
            <consortium name="US DOE Joint Genome Institute (JGI-PGF)"/>
            <person name="Walter F."/>
            <person name="Albersmeier A."/>
            <person name="Kalinowski J."/>
            <person name="Ruckert C."/>
        </authorList>
    </citation>
    <scope>NUCLEOTIDE SEQUENCE</scope>
    <source>
        <strain evidence="2">NBRC 101628</strain>
    </source>
</reference>
<dbReference type="Gene3D" id="3.40.50.300">
    <property type="entry name" value="P-loop containing nucleotide triphosphate hydrolases"/>
    <property type="match status" value="2"/>
</dbReference>
<dbReference type="Proteomes" id="UP001161422">
    <property type="component" value="Unassembled WGS sequence"/>
</dbReference>
<feature type="compositionally biased region" description="Polar residues" evidence="1">
    <location>
        <begin position="1383"/>
        <end position="1435"/>
    </location>
</feature>
<feature type="compositionally biased region" description="Polar residues" evidence="1">
    <location>
        <begin position="1344"/>
        <end position="1355"/>
    </location>
</feature>
<dbReference type="SUPFAM" id="SSF52540">
    <property type="entry name" value="P-loop containing nucleoside triphosphate hydrolases"/>
    <property type="match status" value="1"/>
</dbReference>
<keyword evidence="3" id="KW-1185">Reference proteome</keyword>
<accession>A0AA37VYE6</accession>
<dbReference type="EMBL" id="BSNC01000005">
    <property type="protein sequence ID" value="GLP97001.1"/>
    <property type="molecule type" value="Genomic_DNA"/>
</dbReference>
<dbReference type="Pfam" id="PF12846">
    <property type="entry name" value="AAA_10"/>
    <property type="match status" value="1"/>
</dbReference>
<dbReference type="CDD" id="cd01127">
    <property type="entry name" value="TrwB_TraG_TraD_VirD4"/>
    <property type="match status" value="1"/>
</dbReference>
<sequence>MNLFVKSLDEYLKMEWASTLEQNRESKEARFIIQSMGPNEVFQLFASLEAAMLEQQKHQSVKYYFKVASGLWNDWCESESAQTLDNKMGSFGGLGPSGKRNWIDEEDKLTWYRNRTLADEKTDCLIVVLVGLNHATDQGGLSDFHQVDERRLWLDMERKFTPWLSDLFTQLDINASEQQISNFNEVLVQLFELRPLQLAKLAQFIETSLTKGNEFYSFNDVAETFFRELPYWGLPPFLIDSDPTILVGKNGRRALKNAEIFISHSRYKSDAGKKKDWAKIENWFLSDNFELPQSLEHAKGEFTVSDYRDALHRFIFNADSDAKVTLLSVDFVPLLNTLGAKETKSRTARKTIKSYSGLAFESILQGTYDALISFKKGCGSLMAEQLSKVQIEIISFEHDFVADEETGANAHELAHVSLIGCLGGLDTIVESLDCRVPVDDEEASAERQDWNNTLPISLIFEPEEIGYKASRSRPRVKFRVTVASHEPELTISQEYFWQVPPTQPERVFVEYARRVLNLWHSQKNTYRLLPAFKIPSVLMTALYYAADEEEANRLISQALTDIQVYNLLVDLPTNNISEELNASITRFISNYIEWLSKATSKGYYSAADREVGALLSSYVSLAELALSKEELGGPELLRRLYKAFFIIDQSCNAADSYVNAAIAWGLSPSVLEQLKAKHRFLADGFPEVIAEISLDGEHQRLFERLLDLSKVRRPISALVNEENQLSADMKSYGLLHYLGPEPKSEMSLAVQTMLRETEDDDEVAVAESIRPCQETKIVSRVIEDYLKLHPHANDGIRILAVNVKDLQTILSGINYFLSNYLKEYSAASKLPPFHLSVMVYTSAASPMAMENRLSVWREQLLENFGDLDRGLQVTLGHQYTTQQRLAEQLKLEENEYDLAFLFHFLKEGLVGRADPAKPFEFQFDNCSFFPIAEYPRPTSIGDKSVRQNLISNRRLRVQTRHSDMSARLCFSGHEGSDYVVFGKVDIKPWKKTLDALHDKGYWVACIDPYVDKALLADKDGNQRKMVGFASGLGGYGELNLTISTQKDTLKQLANAVSQKLKGLIRVDSSDDLEFVSVRVVDEAEQIVGLSSIRAVVGEDERIREVIGFSAIRKALRIPKGQMTQLIPLDDMMHWFSDAESNNRPDLLQLTLELRENEMPLIHAHLIECKLALENPEHLSKAITQIEAGMSHLTKLLAPHRRDLNSTDFDRRYWWAQLHRALSSRSEVNLPDREWRELDYAFENIAEGKFEIHWRSTIFTFWTNREGNSVDVSQILLSPDVVRHPFTVDDNFTIQHVAMGYTPLKALLSDQNVSLSISGNDGKIGLRPEQQRLPTFCEGETTTIQTHTNDSDIASTSHKDDLSNQVGGIVESEGDEEESIVSGELSQSTPEPGANNISEQSENIQCRSNEQGAPHAQATTPTESAISHGTEATVQDLNKDTSVPEVSVSRASESDEQTHLKETSHTEDVKEAPSQQLEFNVPNKILIGQRRNGDSVYWYFGHPKLANRHLLIFGSSGSGKTYGIQCLLAELAIAQVRSFIVDYTNGFLPNQVESEFKMVSNPKDHFVRTDKLPLNPFRKQQQFVDPSLPPIEETSFDVASRITSIFTSVFPNIGDQQSAALIRTLQEGLDSDAGFNFEKLLAPLREASKQGESLANKLQPFVDTKPFSDQSDQAWEQMLATPNHWVHVLQLATLNRDIQKIITEFALWDLWDFAQNTGNKDRPIPIVLDEIQNLDHSSDSPIDKMLREGRKFGLSLILATQTTSQFNQEQRDRLFQAGHKLFFKPASTEVDRFAQILSQSTPGTSKSEWMQRLNKLEKGQCWSLGPVEKSNGTMVEEPVLVSITSLEQRNF</sequence>
<evidence type="ECO:0000313" key="2">
    <source>
        <dbReference type="EMBL" id="GLP97001.1"/>
    </source>
</evidence>
<dbReference type="RefSeq" id="WP_211286778.1">
    <property type="nucleotide sequence ID" value="NZ_BSNC01000005.1"/>
</dbReference>
<dbReference type="InterPro" id="IPR051162">
    <property type="entry name" value="T4SS_component"/>
</dbReference>
<evidence type="ECO:0008006" key="4">
    <source>
        <dbReference type="Google" id="ProtNLM"/>
    </source>
</evidence>
<comment type="caution">
    <text evidence="2">The sequence shown here is derived from an EMBL/GenBank/DDBJ whole genome shotgun (WGS) entry which is preliminary data.</text>
</comment>
<feature type="region of interest" description="Disordered" evidence="1">
    <location>
        <begin position="1371"/>
        <end position="1472"/>
    </location>
</feature>
<dbReference type="InterPro" id="IPR027417">
    <property type="entry name" value="P-loop_NTPase"/>
</dbReference>
<feature type="region of interest" description="Disordered" evidence="1">
    <location>
        <begin position="1344"/>
        <end position="1363"/>
    </location>
</feature>
<protein>
    <recommendedName>
        <fullName evidence="4">DNA phosphorothioation-dependent restriction protein DptH</fullName>
    </recommendedName>
</protein>
<reference evidence="2" key="2">
    <citation type="submission" date="2023-01" db="EMBL/GenBank/DDBJ databases">
        <title>Draft genome sequence of Paraferrimonas sedimenticola strain NBRC 101628.</title>
        <authorList>
            <person name="Sun Q."/>
            <person name="Mori K."/>
        </authorList>
    </citation>
    <scope>NUCLEOTIDE SEQUENCE</scope>
    <source>
        <strain evidence="2">NBRC 101628</strain>
    </source>
</reference>
<organism evidence="2 3">
    <name type="scientific">Paraferrimonas sedimenticola</name>
    <dbReference type="NCBI Taxonomy" id="375674"/>
    <lineage>
        <taxon>Bacteria</taxon>
        <taxon>Pseudomonadati</taxon>
        <taxon>Pseudomonadota</taxon>
        <taxon>Gammaproteobacteria</taxon>
        <taxon>Alteromonadales</taxon>
        <taxon>Ferrimonadaceae</taxon>
        <taxon>Paraferrimonas</taxon>
    </lineage>
</organism>
<dbReference type="PANTHER" id="PTHR30121">
    <property type="entry name" value="UNCHARACTERIZED PROTEIN YJGR-RELATED"/>
    <property type="match status" value="1"/>
</dbReference>
<name>A0AA37VYE6_9GAMM</name>